<feature type="region of interest" description="Disordered" evidence="1">
    <location>
        <begin position="644"/>
        <end position="674"/>
    </location>
</feature>
<dbReference type="GO" id="GO:0016787">
    <property type="term" value="F:hydrolase activity"/>
    <property type="evidence" value="ECO:0007669"/>
    <property type="project" value="UniProtKB-KW"/>
</dbReference>
<evidence type="ECO:0000259" key="3">
    <source>
        <dbReference type="Pfam" id="PF20620"/>
    </source>
</evidence>
<evidence type="ECO:0000259" key="4">
    <source>
        <dbReference type="Pfam" id="PF20736"/>
    </source>
</evidence>
<dbReference type="GO" id="GO:0005975">
    <property type="term" value="P:carbohydrate metabolic process"/>
    <property type="evidence" value="ECO:0007669"/>
    <property type="project" value="InterPro"/>
</dbReference>
<dbReference type="PANTHER" id="PTHR31151:SF0">
    <property type="entry name" value="PROLINE-TRNA LIGASE (DUF1680)"/>
    <property type="match status" value="1"/>
</dbReference>
<feature type="domain" description="Non-reducing end beta-L-arabinofuranosidase-like GH127 middle" evidence="4">
    <location>
        <begin position="438"/>
        <end position="530"/>
    </location>
</feature>
<organism evidence="5 6">
    <name type="scientific">Odoribacter splanchnicus</name>
    <dbReference type="NCBI Taxonomy" id="28118"/>
    <lineage>
        <taxon>Bacteria</taxon>
        <taxon>Pseudomonadati</taxon>
        <taxon>Bacteroidota</taxon>
        <taxon>Bacteroidia</taxon>
        <taxon>Bacteroidales</taxon>
        <taxon>Odoribacteraceae</taxon>
        <taxon>Odoribacter</taxon>
    </lineage>
</organism>
<feature type="domain" description="Non-reducing end beta-L-arabinofuranosidase-like GH127 catalytic" evidence="2">
    <location>
        <begin position="47"/>
        <end position="427"/>
    </location>
</feature>
<name>A0A412TMQ8_9BACT</name>
<protein>
    <submittedName>
        <fullName evidence="5">Glycoside hydrolase family 127 protein</fullName>
    </submittedName>
</protein>
<evidence type="ECO:0000256" key="1">
    <source>
        <dbReference type="SAM" id="MobiDB-lite"/>
    </source>
</evidence>
<dbReference type="AlphaFoldDB" id="A0A412TMQ8"/>
<comment type="caution">
    <text evidence="5">The sequence shown here is derived from an EMBL/GenBank/DDBJ whole genome shotgun (WGS) entry which is preliminary data.</text>
</comment>
<dbReference type="Pfam" id="PF20620">
    <property type="entry name" value="DUF6805"/>
    <property type="match status" value="1"/>
</dbReference>
<feature type="domain" description="Glycoside hydrolase GH146 substrate-binding" evidence="3">
    <location>
        <begin position="641"/>
        <end position="774"/>
    </location>
</feature>
<dbReference type="Pfam" id="PF20736">
    <property type="entry name" value="Glyco_hydro127M"/>
    <property type="match status" value="1"/>
</dbReference>
<gene>
    <name evidence="5" type="ORF">DWW57_13575</name>
</gene>
<proteinExistence type="predicted"/>
<feature type="compositionally biased region" description="Basic and acidic residues" evidence="1">
    <location>
        <begin position="655"/>
        <end position="674"/>
    </location>
</feature>
<accession>A0A412TMQ8</accession>
<evidence type="ECO:0000259" key="2">
    <source>
        <dbReference type="Pfam" id="PF07944"/>
    </source>
</evidence>
<keyword evidence="5" id="KW-0378">Hydrolase</keyword>
<evidence type="ECO:0000313" key="5">
    <source>
        <dbReference type="EMBL" id="RGU55114.1"/>
    </source>
</evidence>
<dbReference type="InterPro" id="IPR012878">
    <property type="entry name" value="Beta-AFase-like_GH127_cat"/>
</dbReference>
<reference evidence="5 6" key="1">
    <citation type="submission" date="2018-08" db="EMBL/GenBank/DDBJ databases">
        <title>A genome reference for cultivated species of the human gut microbiota.</title>
        <authorList>
            <person name="Zou Y."/>
            <person name="Xue W."/>
            <person name="Luo G."/>
        </authorList>
    </citation>
    <scope>NUCLEOTIDE SEQUENCE [LARGE SCALE GENOMIC DNA]</scope>
    <source>
        <strain evidence="5 6">AF16-14</strain>
    </source>
</reference>
<dbReference type="InterPro" id="IPR049046">
    <property type="entry name" value="Beta-AFase-like_GH127_middle"/>
</dbReference>
<dbReference type="Proteomes" id="UP000284243">
    <property type="component" value="Unassembled WGS sequence"/>
</dbReference>
<dbReference type="PANTHER" id="PTHR31151">
    <property type="entry name" value="PROLINE-TRNA LIGASE (DUF1680)"/>
    <property type="match status" value="1"/>
</dbReference>
<dbReference type="InterPro" id="IPR008928">
    <property type="entry name" value="6-hairpin_glycosidase_sf"/>
</dbReference>
<dbReference type="Pfam" id="PF07944">
    <property type="entry name" value="Beta-AFase-like_GH127_cat"/>
    <property type="match status" value="1"/>
</dbReference>
<dbReference type="RefSeq" id="WP_022159391.1">
    <property type="nucleotide sequence ID" value="NZ_JADMUD010000029.1"/>
</dbReference>
<sequence length="776" mass="88654">MNRLLRYGIVVVCGIVSSFSVSEAATHKKSEPYVVVKQQVYPFSLKDVRLTPGIFQKAMELDKKWLLDLEADRFLCGFREEAGLKPKAPRYGGWETSGASGHTFGHYLSACAMMYAATGDEELLKKLDYIIGELDSCQQTVGTGFLAGFPRSKALFEEIARGDIRSNGFDLNEGWVPVYTIHKLFAGLIDVYRYTGDQRCYRILIRLSDWWVKIFKGLNDEQVAKILHCEHGGINEAMADVYALTGDRKYLELANRLNDRVLMDPLARREDKLSGKHANTQVPKVVGAIRQFELGCDSSYYTIADFFWNTVVHHHTYVIGGNSEAEHFGMPGKLCDRVTEKTCETCNTYNMLKLTKHLFQLQPTVEKADYYERALYNQILASQNPDDGMVCYFAPLASGSRKTYSSPYDAFWCCVGTGFENHARYGEFIYFTNDQDDLFVNLFIPSELNWKERGIRVTQRTSFPESDSIVYRFDMKKRQKFTLHLRYPSWAQAGYTLAVNGQPVGEETEPGQYLTISRKWAPGDEVTYVLKQTVRSEGILGDSTVRAYLNGPVVLAAPLADEQAVPVIVSERLTDAGHIVKRVGDGLHFKTTCAEPENVGLIPYYRIGGRRMMVFFNHFKPEEWKIRQADLAKRQDRERWLKEQTVSQFSPGEMQPERDHQLKGEKTQPGEFNGHKFREAKEGGWFSFEMEVLPDRPMNLLCKYWGGIVYWHMFDILIDNVLVAQENVHNWGDQFVERNYKIPLELTKGKSKVTVTLKAADEKNTAGPLFDCRIMK</sequence>
<dbReference type="InterPro" id="IPR046544">
    <property type="entry name" value="GH146_SB_dom"/>
</dbReference>
<dbReference type="SUPFAM" id="SSF48208">
    <property type="entry name" value="Six-hairpin glycosidases"/>
    <property type="match status" value="1"/>
</dbReference>
<evidence type="ECO:0000313" key="6">
    <source>
        <dbReference type="Proteomes" id="UP000284243"/>
    </source>
</evidence>
<dbReference type="EMBL" id="QRYC01000021">
    <property type="protein sequence ID" value="RGU55114.1"/>
    <property type="molecule type" value="Genomic_DNA"/>
</dbReference>